<dbReference type="EMBL" id="JAWZYT010002479">
    <property type="protein sequence ID" value="KAK4304111.1"/>
    <property type="molecule type" value="Genomic_DNA"/>
</dbReference>
<evidence type="ECO:0000313" key="1">
    <source>
        <dbReference type="EMBL" id="KAK4304111.1"/>
    </source>
</evidence>
<gene>
    <name evidence="1" type="ORF">Pmani_023936</name>
</gene>
<dbReference type="Proteomes" id="UP001292094">
    <property type="component" value="Unassembled WGS sequence"/>
</dbReference>
<reference evidence="1" key="1">
    <citation type="submission" date="2023-11" db="EMBL/GenBank/DDBJ databases">
        <title>Genome assemblies of two species of porcelain crab, Petrolisthes cinctipes and Petrolisthes manimaculis (Anomura: Porcellanidae).</title>
        <authorList>
            <person name="Angst P."/>
        </authorList>
    </citation>
    <scope>NUCLEOTIDE SEQUENCE</scope>
    <source>
        <strain evidence="1">PB745_02</strain>
        <tissue evidence="1">Gill</tissue>
    </source>
</reference>
<evidence type="ECO:0000313" key="2">
    <source>
        <dbReference type="Proteomes" id="UP001292094"/>
    </source>
</evidence>
<proteinExistence type="predicted"/>
<protein>
    <submittedName>
        <fullName evidence="1">Uncharacterized protein</fullName>
    </submittedName>
</protein>
<keyword evidence="2" id="KW-1185">Reference proteome</keyword>
<name>A0AAE1PA77_9EUCA</name>
<accession>A0AAE1PA77</accession>
<comment type="caution">
    <text evidence="1">The sequence shown here is derived from an EMBL/GenBank/DDBJ whole genome shotgun (WGS) entry which is preliminary data.</text>
</comment>
<sequence>MSAQGHSNTHDVNSHLPELTRNNTKPIFYHRSYPRRRHCIHIGSEKSSFLVWPLTSTTPPTTLTPTPTSHLPHSYSHLPPPSLLLPSSPSLTPTTLHPLPPSLLSLFAHHPHSYHSSPTTLTPTPTSHHPHSYSHLHPPSLLPLFAPTLHPYPNFNPCYTLITNFTTPSLPFLLHLFLTTPTLINLPCCIPFLRPDSTSYTPSYYTTTIPG</sequence>
<dbReference type="AlphaFoldDB" id="A0AAE1PA77"/>
<organism evidence="1 2">
    <name type="scientific">Petrolisthes manimaculis</name>
    <dbReference type="NCBI Taxonomy" id="1843537"/>
    <lineage>
        <taxon>Eukaryota</taxon>
        <taxon>Metazoa</taxon>
        <taxon>Ecdysozoa</taxon>
        <taxon>Arthropoda</taxon>
        <taxon>Crustacea</taxon>
        <taxon>Multicrustacea</taxon>
        <taxon>Malacostraca</taxon>
        <taxon>Eumalacostraca</taxon>
        <taxon>Eucarida</taxon>
        <taxon>Decapoda</taxon>
        <taxon>Pleocyemata</taxon>
        <taxon>Anomura</taxon>
        <taxon>Galatheoidea</taxon>
        <taxon>Porcellanidae</taxon>
        <taxon>Petrolisthes</taxon>
    </lineage>
</organism>